<comment type="caution">
    <text evidence="1">The sequence shown here is derived from an EMBL/GenBank/DDBJ whole genome shotgun (WGS) entry which is preliminary data.</text>
</comment>
<protein>
    <submittedName>
        <fullName evidence="1">Uncharacterized protein</fullName>
    </submittedName>
</protein>
<dbReference type="Proteomes" id="UP000702425">
    <property type="component" value="Unassembled WGS sequence"/>
</dbReference>
<evidence type="ECO:0000313" key="1">
    <source>
        <dbReference type="EMBL" id="NQE35984.1"/>
    </source>
</evidence>
<sequence>MKNDLMNLVDDFYLSDNPQAPGNLFFGAYE</sequence>
<organism evidence="1 2">
    <name type="scientific">Microcoleus asticus IPMA8</name>
    <dbReference type="NCBI Taxonomy" id="2563858"/>
    <lineage>
        <taxon>Bacteria</taxon>
        <taxon>Bacillati</taxon>
        <taxon>Cyanobacteriota</taxon>
        <taxon>Cyanophyceae</taxon>
        <taxon>Oscillatoriophycideae</taxon>
        <taxon>Oscillatoriales</taxon>
        <taxon>Microcoleaceae</taxon>
        <taxon>Microcoleus</taxon>
        <taxon>Microcoleus asticus</taxon>
    </lineage>
</organism>
<keyword evidence="2" id="KW-1185">Reference proteome</keyword>
<dbReference type="EMBL" id="SRRZ01000069">
    <property type="protein sequence ID" value="NQE35984.1"/>
    <property type="molecule type" value="Genomic_DNA"/>
</dbReference>
<accession>A0ABX2D005</accession>
<name>A0ABX2D005_9CYAN</name>
<evidence type="ECO:0000313" key="2">
    <source>
        <dbReference type="Proteomes" id="UP000702425"/>
    </source>
</evidence>
<proteinExistence type="predicted"/>
<reference evidence="1 2" key="1">
    <citation type="journal article" date="2020" name="Sci. Rep.">
        <title>A novel cyanobacterial geosmin producer, revising GeoA distribution and dispersion patterns in Bacteria.</title>
        <authorList>
            <person name="Churro C."/>
            <person name="Semedo-Aguiar A.P."/>
            <person name="Silva A.D."/>
            <person name="Pereira-Leal J.B."/>
            <person name="Leite R.B."/>
        </authorList>
    </citation>
    <scope>NUCLEOTIDE SEQUENCE [LARGE SCALE GENOMIC DNA]</scope>
    <source>
        <strain evidence="1 2">IPMA8</strain>
    </source>
</reference>
<gene>
    <name evidence="1" type="ORF">E5S67_03746</name>
</gene>